<protein>
    <submittedName>
        <fullName evidence="2">Uncharacterized protein</fullName>
    </submittedName>
</protein>
<dbReference type="EMBL" id="JAPZBO010000002">
    <property type="protein sequence ID" value="KAJ5323525.1"/>
    <property type="molecule type" value="Genomic_DNA"/>
</dbReference>
<keyword evidence="3" id="KW-1185">Reference proteome</keyword>
<reference evidence="2" key="1">
    <citation type="submission" date="2022-12" db="EMBL/GenBank/DDBJ databases">
        <authorList>
            <person name="Petersen C."/>
        </authorList>
    </citation>
    <scope>NUCLEOTIDE SEQUENCE</scope>
    <source>
        <strain evidence="2">IBT 21472</strain>
    </source>
</reference>
<feature type="region of interest" description="Disordered" evidence="1">
    <location>
        <begin position="132"/>
        <end position="171"/>
    </location>
</feature>
<accession>A0A9W9U7C3</accession>
<evidence type="ECO:0000313" key="3">
    <source>
        <dbReference type="Proteomes" id="UP001147746"/>
    </source>
</evidence>
<organism evidence="2 3">
    <name type="scientific">Penicillium atrosanguineum</name>
    <dbReference type="NCBI Taxonomy" id="1132637"/>
    <lineage>
        <taxon>Eukaryota</taxon>
        <taxon>Fungi</taxon>
        <taxon>Dikarya</taxon>
        <taxon>Ascomycota</taxon>
        <taxon>Pezizomycotina</taxon>
        <taxon>Eurotiomycetes</taxon>
        <taxon>Eurotiomycetidae</taxon>
        <taxon>Eurotiales</taxon>
        <taxon>Aspergillaceae</taxon>
        <taxon>Penicillium</taxon>
    </lineage>
</organism>
<reference evidence="2" key="2">
    <citation type="journal article" date="2023" name="IMA Fungus">
        <title>Comparative genomic study of the Penicillium genus elucidates a diverse pangenome and 15 lateral gene transfer events.</title>
        <authorList>
            <person name="Petersen C."/>
            <person name="Sorensen T."/>
            <person name="Nielsen M.R."/>
            <person name="Sondergaard T.E."/>
            <person name="Sorensen J.L."/>
            <person name="Fitzpatrick D.A."/>
            <person name="Frisvad J.C."/>
            <person name="Nielsen K.L."/>
        </authorList>
    </citation>
    <scope>NUCLEOTIDE SEQUENCE</scope>
    <source>
        <strain evidence="2">IBT 21472</strain>
    </source>
</reference>
<dbReference type="Proteomes" id="UP001147746">
    <property type="component" value="Unassembled WGS sequence"/>
</dbReference>
<evidence type="ECO:0000256" key="1">
    <source>
        <dbReference type="SAM" id="MobiDB-lite"/>
    </source>
</evidence>
<dbReference type="AlphaFoldDB" id="A0A9W9U7C3"/>
<name>A0A9W9U7C3_9EURO</name>
<evidence type="ECO:0000313" key="2">
    <source>
        <dbReference type="EMBL" id="KAJ5323525.1"/>
    </source>
</evidence>
<proteinExistence type="predicted"/>
<sequence>MHIVSTDEDIGEGIRQDTLSQDTLTTRAERVFNRARIETLPIYFTAKEICLLIQHFKKIKNTEKANIHIHNLLAAIIINQKYPEEVAKMFEDMDARKPKGYAARWTNEFHMDNLEREVLEQLEVEKVNGEQGPSWVVPQVPADPSKQRGRFADKLEGGGSAFESSFASGPE</sequence>
<comment type="caution">
    <text evidence="2">The sequence shown here is derived from an EMBL/GenBank/DDBJ whole genome shotgun (WGS) entry which is preliminary data.</text>
</comment>
<gene>
    <name evidence="2" type="ORF">N7476_002125</name>
</gene>
<feature type="compositionally biased region" description="Low complexity" evidence="1">
    <location>
        <begin position="161"/>
        <end position="171"/>
    </location>
</feature>